<dbReference type="GO" id="GO:0012505">
    <property type="term" value="C:endomembrane system"/>
    <property type="evidence" value="ECO:0007669"/>
    <property type="project" value="UniProtKB-ARBA"/>
</dbReference>
<comment type="function">
    <text evidence="1 9">May be involved in fusion of retrograde transport vesicles derived from an endocytic compartment with the Golgi complex.</text>
</comment>
<dbReference type="InterPro" id="IPR007305">
    <property type="entry name" value="Vesicle_transpt_Got1/SFT2"/>
</dbReference>
<dbReference type="GO" id="GO:0016020">
    <property type="term" value="C:membrane"/>
    <property type="evidence" value="ECO:0007669"/>
    <property type="project" value="UniProtKB-SubCell"/>
</dbReference>
<dbReference type="InterPro" id="IPR011691">
    <property type="entry name" value="Vesicle_transpt_SFT2"/>
</dbReference>
<dbReference type="EMBL" id="OZ035844">
    <property type="protein sequence ID" value="CAL1597999.1"/>
    <property type="molecule type" value="Genomic_DNA"/>
</dbReference>
<reference evidence="11 12" key="1">
    <citation type="submission" date="2024-04" db="EMBL/GenBank/DDBJ databases">
        <authorList>
            <person name="Waldvogel A.-M."/>
            <person name="Schoenle A."/>
        </authorList>
    </citation>
    <scope>NUCLEOTIDE SEQUENCE [LARGE SCALE GENOMIC DNA]</scope>
</reference>
<keyword evidence="12" id="KW-1185">Reference proteome</keyword>
<dbReference type="Pfam" id="PF04178">
    <property type="entry name" value="Got1"/>
    <property type="match status" value="1"/>
</dbReference>
<feature type="signal peptide" evidence="10">
    <location>
        <begin position="1"/>
        <end position="18"/>
    </location>
</feature>
<gene>
    <name evidence="11" type="ORF">KC01_LOCUS26456</name>
</gene>
<feature type="transmembrane region" description="Helical" evidence="9">
    <location>
        <begin position="72"/>
        <end position="96"/>
    </location>
</feature>
<evidence type="ECO:0000313" key="11">
    <source>
        <dbReference type="EMBL" id="CAL1597999.1"/>
    </source>
</evidence>
<dbReference type="AlphaFoldDB" id="A0AAV2LEJ9"/>
<keyword evidence="10" id="KW-0732">Signal</keyword>
<feature type="transmembrane region" description="Helical" evidence="9">
    <location>
        <begin position="27"/>
        <end position="51"/>
    </location>
</feature>
<dbReference type="PANTHER" id="PTHR23137:SF1">
    <property type="entry name" value="VESICLE TRANSPORT PROTEIN SFT2B"/>
    <property type="match status" value="1"/>
</dbReference>
<evidence type="ECO:0000256" key="10">
    <source>
        <dbReference type="SAM" id="SignalP"/>
    </source>
</evidence>
<evidence type="ECO:0000256" key="5">
    <source>
        <dbReference type="ARBA" id="ARBA00022927"/>
    </source>
</evidence>
<keyword evidence="5 9" id="KW-0653">Protein transport</keyword>
<feature type="chain" id="PRO_5043886812" description="Vesicle transport protein" evidence="10">
    <location>
        <begin position="19"/>
        <end position="115"/>
    </location>
</feature>
<keyword evidence="7 9" id="KW-0472">Membrane</keyword>
<evidence type="ECO:0000313" key="12">
    <source>
        <dbReference type="Proteomes" id="UP001497482"/>
    </source>
</evidence>
<dbReference type="PANTHER" id="PTHR23137">
    <property type="entry name" value="VESICLE TRANSPORT PROTEIN-RELATED"/>
    <property type="match status" value="1"/>
</dbReference>
<comment type="subcellular location">
    <subcellularLocation>
        <location evidence="2 9">Membrane</location>
        <topology evidence="2 9">Multi-pass membrane protein</topology>
    </subcellularLocation>
</comment>
<dbReference type="GO" id="GO:0016192">
    <property type="term" value="P:vesicle-mediated transport"/>
    <property type="evidence" value="ECO:0007669"/>
    <property type="project" value="InterPro"/>
</dbReference>
<keyword evidence="4 9" id="KW-0812">Transmembrane</keyword>
<accession>A0AAV2LEJ9</accession>
<dbReference type="GO" id="GO:0015031">
    <property type="term" value="P:protein transport"/>
    <property type="evidence" value="ECO:0007669"/>
    <property type="project" value="UniProtKB-KW"/>
</dbReference>
<comment type="caution">
    <text evidence="9">Lacks conserved residue(s) required for the propagation of feature annotation.</text>
</comment>
<name>A0AAV2LEJ9_KNICA</name>
<dbReference type="Proteomes" id="UP001497482">
    <property type="component" value="Chromosome 22"/>
</dbReference>
<evidence type="ECO:0000256" key="1">
    <source>
        <dbReference type="ARBA" id="ARBA00003566"/>
    </source>
</evidence>
<proteinExistence type="inferred from homology"/>
<organism evidence="11 12">
    <name type="scientific">Knipowitschia caucasica</name>
    <name type="common">Caucasian dwarf goby</name>
    <name type="synonym">Pomatoschistus caucasicus</name>
    <dbReference type="NCBI Taxonomy" id="637954"/>
    <lineage>
        <taxon>Eukaryota</taxon>
        <taxon>Metazoa</taxon>
        <taxon>Chordata</taxon>
        <taxon>Craniata</taxon>
        <taxon>Vertebrata</taxon>
        <taxon>Euteleostomi</taxon>
        <taxon>Actinopterygii</taxon>
        <taxon>Neopterygii</taxon>
        <taxon>Teleostei</taxon>
        <taxon>Neoteleostei</taxon>
        <taxon>Acanthomorphata</taxon>
        <taxon>Gobiaria</taxon>
        <taxon>Gobiiformes</taxon>
        <taxon>Gobioidei</taxon>
        <taxon>Gobiidae</taxon>
        <taxon>Gobiinae</taxon>
        <taxon>Knipowitschia</taxon>
    </lineage>
</organism>
<keyword evidence="3 9" id="KW-0813">Transport</keyword>
<evidence type="ECO:0000256" key="2">
    <source>
        <dbReference type="ARBA" id="ARBA00004141"/>
    </source>
</evidence>
<dbReference type="GO" id="GO:0005737">
    <property type="term" value="C:cytoplasm"/>
    <property type="evidence" value="ECO:0007669"/>
    <property type="project" value="UniProtKB-ARBA"/>
</dbReference>
<evidence type="ECO:0000256" key="3">
    <source>
        <dbReference type="ARBA" id="ARBA00022448"/>
    </source>
</evidence>
<evidence type="ECO:0000256" key="9">
    <source>
        <dbReference type="RuleBase" id="RU363111"/>
    </source>
</evidence>
<evidence type="ECO:0000256" key="6">
    <source>
        <dbReference type="ARBA" id="ARBA00022989"/>
    </source>
</evidence>
<comment type="similarity">
    <text evidence="8 9">Belongs to the SFT2 family.</text>
</comment>
<evidence type="ECO:0000256" key="7">
    <source>
        <dbReference type="ARBA" id="ARBA00023136"/>
    </source>
</evidence>
<evidence type="ECO:0000256" key="4">
    <source>
        <dbReference type="ARBA" id="ARBA00022692"/>
    </source>
</evidence>
<evidence type="ECO:0000256" key="8">
    <source>
        <dbReference type="ARBA" id="ARBA00025800"/>
    </source>
</evidence>
<keyword evidence="6 9" id="KW-1133">Transmembrane helix</keyword>
<protein>
    <recommendedName>
        <fullName evidence="9">Vesicle transport protein</fullName>
    </recommendedName>
</protein>
<sequence>MKAAVICFLIGVASSVAGTVTLNIPGVGLGVFALLFSVGNLCSLLSVTFLIGPKNQILTMCAKERAFATFLLLWDNSVASLVFCILQFLAFLWYLLSYVPYARTGVSKACSSICC</sequence>